<dbReference type="AlphaFoldDB" id="A0A8H6ZF15"/>
<evidence type="ECO:0000259" key="2">
    <source>
        <dbReference type="Pfam" id="PF25534"/>
    </source>
</evidence>
<dbReference type="InterPro" id="IPR057678">
    <property type="entry name" value="DUF7918"/>
</dbReference>
<dbReference type="Proteomes" id="UP000623467">
    <property type="component" value="Unassembled WGS sequence"/>
</dbReference>
<reference evidence="3" key="1">
    <citation type="submission" date="2020-05" db="EMBL/GenBank/DDBJ databases">
        <title>Mycena genomes resolve the evolution of fungal bioluminescence.</title>
        <authorList>
            <person name="Tsai I.J."/>
        </authorList>
    </citation>
    <scope>NUCLEOTIDE SEQUENCE</scope>
    <source>
        <strain evidence="3">160909Yilan</strain>
    </source>
</reference>
<protein>
    <recommendedName>
        <fullName evidence="2">DUF7918 domain-containing protein</fullName>
    </recommendedName>
</protein>
<keyword evidence="4" id="KW-1185">Reference proteome</keyword>
<name>A0A8H6ZF15_9AGAR</name>
<evidence type="ECO:0000256" key="1">
    <source>
        <dbReference type="SAM" id="MobiDB-lite"/>
    </source>
</evidence>
<organism evidence="3 4">
    <name type="scientific">Mycena sanguinolenta</name>
    <dbReference type="NCBI Taxonomy" id="230812"/>
    <lineage>
        <taxon>Eukaryota</taxon>
        <taxon>Fungi</taxon>
        <taxon>Dikarya</taxon>
        <taxon>Basidiomycota</taxon>
        <taxon>Agaricomycotina</taxon>
        <taxon>Agaricomycetes</taxon>
        <taxon>Agaricomycetidae</taxon>
        <taxon>Agaricales</taxon>
        <taxon>Marasmiineae</taxon>
        <taxon>Mycenaceae</taxon>
        <taxon>Mycena</taxon>
    </lineage>
</organism>
<gene>
    <name evidence="3" type="ORF">MSAN_00066100</name>
</gene>
<dbReference type="PANTHER" id="PTHR36223">
    <property type="entry name" value="BETA-LACTAMASE-TYPE TRANSPEPTIDASE FOLD DOMAIN CONTAINING PROTEIN"/>
    <property type="match status" value="1"/>
</dbReference>
<comment type="caution">
    <text evidence="3">The sequence shown here is derived from an EMBL/GenBank/DDBJ whole genome shotgun (WGS) entry which is preliminary data.</text>
</comment>
<dbReference type="EMBL" id="JACAZH010000001">
    <property type="protein sequence ID" value="KAF7376502.1"/>
    <property type="molecule type" value="Genomic_DNA"/>
</dbReference>
<evidence type="ECO:0000313" key="4">
    <source>
        <dbReference type="Proteomes" id="UP000623467"/>
    </source>
</evidence>
<evidence type="ECO:0000313" key="3">
    <source>
        <dbReference type="EMBL" id="KAF7376502.1"/>
    </source>
</evidence>
<proteinExistence type="predicted"/>
<dbReference type="OrthoDB" id="3364132at2759"/>
<accession>A0A8H6ZF15</accession>
<feature type="domain" description="DUF7918" evidence="2">
    <location>
        <begin position="5"/>
        <end position="164"/>
    </location>
</feature>
<feature type="region of interest" description="Disordered" evidence="1">
    <location>
        <begin position="164"/>
        <end position="186"/>
    </location>
</feature>
<sequence length="248" mass="27600">MLQCQEFAAWVSIDGTDAPEYGIEVSEDRKSVTCWIASEVGKGASLPQTGSVKPFLFSPLKLTDDDSLLDGVWHERLGLIELRIEPVKVTGVQHSAEAFSLPQIEVHERSKKALTQQITLADPEAFLQPRKFVEYRPTGPELAKFSFKYRPADILCANGIIPASQQPKRKASSEPLRSPSPEYDQADADQEKMLREQLRALGAKRLKTEKKARVKNDPDIVDLTQGGKTKVKTERKSAFVPGEIIDLT</sequence>
<dbReference type="PANTHER" id="PTHR36223:SF1">
    <property type="entry name" value="TRANSCRIPTION ELONGATION FACTOR EAF N-TERMINAL DOMAIN-CONTAINING PROTEIN"/>
    <property type="match status" value="1"/>
</dbReference>
<dbReference type="Pfam" id="PF25534">
    <property type="entry name" value="DUF7918"/>
    <property type="match status" value="1"/>
</dbReference>